<evidence type="ECO:0000259" key="1">
    <source>
        <dbReference type="Pfam" id="PF00534"/>
    </source>
</evidence>
<organism evidence="3 4">
    <name type="scientific">Butyrivibrio proteoclasticus (strain ATCC 51982 / DSM 14932 / B316)</name>
    <name type="common">Clostridium proteoclasticum</name>
    <dbReference type="NCBI Taxonomy" id="515622"/>
    <lineage>
        <taxon>Bacteria</taxon>
        <taxon>Bacillati</taxon>
        <taxon>Bacillota</taxon>
        <taxon>Clostridia</taxon>
        <taxon>Lachnospirales</taxon>
        <taxon>Lachnospiraceae</taxon>
        <taxon>Butyrivibrio</taxon>
    </lineage>
</organism>
<dbReference type="SUPFAM" id="SSF53756">
    <property type="entry name" value="UDP-Glycosyltransferase/glycogen phosphorylase"/>
    <property type="match status" value="1"/>
</dbReference>
<keyword evidence="3" id="KW-0808">Transferase</keyword>
<evidence type="ECO:0000259" key="2">
    <source>
        <dbReference type="Pfam" id="PF13477"/>
    </source>
</evidence>
<dbReference type="HOGENOM" id="CLU_009583_8_1_9"/>
<dbReference type="Pfam" id="PF00534">
    <property type="entry name" value="Glycos_transf_1"/>
    <property type="match status" value="1"/>
</dbReference>
<dbReference type="CAZy" id="GT4">
    <property type="family name" value="Glycosyltransferase Family 4"/>
</dbReference>
<sequence length="365" mass="41815">MPKALILANSSSGLYDFRNELLLSLLKEGYEVVISLPDDLKNKELSAEGCRVVHTEINRRGVNPIQDMALFKAYISLLKSEKPDIVLTYTIKPNIYGGFACRLLKVPYFSTITGLGSTFERGGVLLKLIIAMYKVSLKKCRCLFFQNEANRKVFEEHGIMARKHETVSGSGVNLDKHKFEEYPGHADDVTRFLYIGRLMKEKGTEEYLYCARKLRDKYGDKVAFSAVGYFEDDYEDKVKEAEEKGFLKMIPYQKDIHPYIREADAIVHPSYHEGMSNVLMEAAATGRPVIASNINGCKEIVNDKVSGLLVKVRDRDALYEALEKFMEMNLEDRKKMGLAGRKWVEDHFDRMQVVEQYMRELTRVV</sequence>
<dbReference type="STRING" id="515622.bpr_I2539"/>
<dbReference type="Pfam" id="PF13477">
    <property type="entry name" value="Glyco_trans_4_2"/>
    <property type="match status" value="1"/>
</dbReference>
<feature type="domain" description="Glycosyltransferase subfamily 4-like N-terminal" evidence="2">
    <location>
        <begin position="6"/>
        <end position="147"/>
    </location>
</feature>
<dbReference type="InterPro" id="IPR050194">
    <property type="entry name" value="Glycosyltransferase_grp1"/>
</dbReference>
<dbReference type="CDD" id="cd03808">
    <property type="entry name" value="GT4_CapM-like"/>
    <property type="match status" value="1"/>
</dbReference>
<feature type="domain" description="Glycosyl transferase family 1" evidence="1">
    <location>
        <begin position="182"/>
        <end position="343"/>
    </location>
</feature>
<dbReference type="Proteomes" id="UP000001299">
    <property type="component" value="Chromosome 1"/>
</dbReference>
<dbReference type="RefSeq" id="WP_013281925.1">
    <property type="nucleotide sequence ID" value="NC_014387.1"/>
</dbReference>
<keyword evidence="4" id="KW-1185">Reference proteome</keyword>
<dbReference type="EMBL" id="CP001810">
    <property type="protein sequence ID" value="ADL35272.1"/>
    <property type="molecule type" value="Genomic_DNA"/>
</dbReference>
<dbReference type="AlphaFoldDB" id="E0RX61"/>
<accession>E0RX61</accession>
<dbReference type="InterPro" id="IPR001296">
    <property type="entry name" value="Glyco_trans_1"/>
</dbReference>
<dbReference type="KEGG" id="bpb:bpr_I2539"/>
<dbReference type="PANTHER" id="PTHR45947:SF15">
    <property type="entry name" value="TEICHURONIC ACID BIOSYNTHESIS GLYCOSYLTRANSFERASE TUAC-RELATED"/>
    <property type="match status" value="1"/>
</dbReference>
<dbReference type="eggNOG" id="COG0438">
    <property type="taxonomic scope" value="Bacteria"/>
</dbReference>
<gene>
    <name evidence="3" type="ordered locus">bpr_I2539</name>
</gene>
<protein>
    <submittedName>
        <fullName evidence="3">Glycosyl transferase GT4 family</fullName>
    </submittedName>
</protein>
<reference evidence="3 4" key="1">
    <citation type="journal article" date="2010" name="PLoS ONE">
        <title>The glycobiome of the rumen bacterium Butyrivibrio proteoclasticus B316(T) highlights adaptation to a polysaccharide-rich environment.</title>
        <authorList>
            <person name="Kelly W.J."/>
            <person name="Leahy S.C."/>
            <person name="Altermann E."/>
            <person name="Yeoman C.J."/>
            <person name="Dunne J.C."/>
            <person name="Kong Z."/>
            <person name="Pacheco D.M."/>
            <person name="Li D."/>
            <person name="Noel S.J."/>
            <person name="Moon C.D."/>
            <person name="Cookson A.L."/>
            <person name="Attwood G.T."/>
        </authorList>
    </citation>
    <scope>NUCLEOTIDE SEQUENCE [LARGE SCALE GENOMIC DNA]</scope>
    <source>
        <strain evidence="4">ATCC 51982 / DSM 14932 / B316</strain>
    </source>
</reference>
<evidence type="ECO:0000313" key="3">
    <source>
        <dbReference type="EMBL" id="ADL35272.1"/>
    </source>
</evidence>
<dbReference type="PANTHER" id="PTHR45947">
    <property type="entry name" value="SULFOQUINOVOSYL TRANSFERASE SQD2"/>
    <property type="match status" value="1"/>
</dbReference>
<name>E0RX61_BUTPB</name>
<proteinExistence type="predicted"/>
<dbReference type="GO" id="GO:0016757">
    <property type="term" value="F:glycosyltransferase activity"/>
    <property type="evidence" value="ECO:0007669"/>
    <property type="project" value="InterPro"/>
</dbReference>
<dbReference type="InterPro" id="IPR028098">
    <property type="entry name" value="Glyco_trans_4-like_N"/>
</dbReference>
<dbReference type="Gene3D" id="3.40.50.2000">
    <property type="entry name" value="Glycogen Phosphorylase B"/>
    <property type="match status" value="2"/>
</dbReference>
<evidence type="ECO:0000313" key="4">
    <source>
        <dbReference type="Proteomes" id="UP000001299"/>
    </source>
</evidence>